<keyword evidence="3" id="KW-1185">Reference proteome</keyword>
<evidence type="ECO:0000256" key="1">
    <source>
        <dbReference type="SAM" id="MobiDB-lite"/>
    </source>
</evidence>
<sequence>MVSVGDTVERVRAVAGAPESVDSEAGESGTREQWTYRRRGRLIQLWLADGKVVHVSDRKDEKDN</sequence>
<organism evidence="2 3">
    <name type="scientific">Tahibacter aquaticus</name>
    <dbReference type="NCBI Taxonomy" id="520092"/>
    <lineage>
        <taxon>Bacteria</taxon>
        <taxon>Pseudomonadati</taxon>
        <taxon>Pseudomonadota</taxon>
        <taxon>Gammaproteobacteria</taxon>
        <taxon>Lysobacterales</taxon>
        <taxon>Rhodanobacteraceae</taxon>
        <taxon>Tahibacter</taxon>
    </lineage>
</organism>
<dbReference type="RefSeq" id="WP_133821092.1">
    <property type="nucleotide sequence ID" value="NZ_SNZH01000018.1"/>
</dbReference>
<protein>
    <submittedName>
        <fullName evidence="2">Uncharacterized protein</fullName>
    </submittedName>
</protein>
<dbReference type="AlphaFoldDB" id="A0A4R6YMX6"/>
<evidence type="ECO:0000313" key="3">
    <source>
        <dbReference type="Proteomes" id="UP000295293"/>
    </source>
</evidence>
<gene>
    <name evidence="2" type="ORF">DFR29_11813</name>
</gene>
<dbReference type="EMBL" id="SNZH01000018">
    <property type="protein sequence ID" value="TDR38870.1"/>
    <property type="molecule type" value="Genomic_DNA"/>
</dbReference>
<comment type="caution">
    <text evidence="2">The sequence shown here is derived from an EMBL/GenBank/DDBJ whole genome shotgun (WGS) entry which is preliminary data.</text>
</comment>
<dbReference type="Proteomes" id="UP000295293">
    <property type="component" value="Unassembled WGS sequence"/>
</dbReference>
<accession>A0A4R6YMX6</accession>
<name>A0A4R6YMX6_9GAMM</name>
<evidence type="ECO:0000313" key="2">
    <source>
        <dbReference type="EMBL" id="TDR38870.1"/>
    </source>
</evidence>
<feature type="region of interest" description="Disordered" evidence="1">
    <location>
        <begin position="1"/>
        <end position="32"/>
    </location>
</feature>
<reference evidence="2 3" key="1">
    <citation type="submission" date="2019-03" db="EMBL/GenBank/DDBJ databases">
        <title>Genomic Encyclopedia of Type Strains, Phase IV (KMG-IV): sequencing the most valuable type-strain genomes for metagenomic binning, comparative biology and taxonomic classification.</title>
        <authorList>
            <person name="Goeker M."/>
        </authorList>
    </citation>
    <scope>NUCLEOTIDE SEQUENCE [LARGE SCALE GENOMIC DNA]</scope>
    <source>
        <strain evidence="2 3">DSM 21667</strain>
    </source>
</reference>
<proteinExistence type="predicted"/>